<evidence type="ECO:0000259" key="6">
    <source>
        <dbReference type="Pfam" id="PF04937"/>
    </source>
</evidence>
<feature type="domain" description="HAT C-terminal dimerisation" evidence="7">
    <location>
        <begin position="525"/>
        <end position="565"/>
    </location>
</feature>
<keyword evidence="8" id="KW-1185">Reference proteome</keyword>
<keyword evidence="2" id="KW-0479">Metal-binding</keyword>
<dbReference type="Pfam" id="PF05699">
    <property type="entry name" value="Dimer_Tnp_hAT"/>
    <property type="match status" value="1"/>
</dbReference>
<accession>A0ABM4BZM2</accession>
<evidence type="ECO:0000256" key="4">
    <source>
        <dbReference type="ARBA" id="ARBA00022833"/>
    </source>
</evidence>
<dbReference type="Pfam" id="PF04937">
    <property type="entry name" value="DUF659"/>
    <property type="match status" value="1"/>
</dbReference>
<name>A0ABM4BZM2_HYDVU</name>
<dbReference type="Proteomes" id="UP001652625">
    <property type="component" value="Chromosome 06"/>
</dbReference>
<sequence>MVDQIYKHVSFFGKGSTRKIYCKYCDKQITACSTFRWMQHIRGCEKASDNVKLCFKKIKRELQSVLVETRSNENMASQIFEDSVSRQSSKRTMLNLYFDTINKDDIEKIDKSYARVFFHTGVPFALADSSAWKQHHANLRPAYKVPSSKCISGRLKDALNDEKRSIKEYVDNSEYVSIVTDGFSNINTNYLINYSIHVENRTMKPIAYKIEPTGQEQQTGINIATRIENVILEVGVDKVTSIVTDNTSNMRAAWDIIEKKFPKIFCNGCAAHTINLLVKDICLLPEFVDVLEKSRKLTAFIKQRTCLVDQFRIIQNRVKQENNLKEMQALSHAVLTRWYSHHTSVPRTLENKLVHLNLVNSGAFTRISLSTKKLEYINIIQDNFFWEDYQRFINVMKPLSKLIGKLESDTCLLSEVYLGFVNLMQIWSEDSVLKALVLHRLEFVHTPSMGFAYFLDPRNHGGRNMYTEPPPSSKSDLVIVLELLPKYIDETRGFCNYQTSKNEIRSFQRLCANPTPDFAAQVKLMGPDIWWSVEGASKFPNLAKVARIVFTISTFQAASERIWSLYNFIHSSDVPINRHRHRLNRPLFVQSESRRNRLAKDKAIGLVLMYANATLHEKEANIADIMLGNTRDHDDINEDDVAVDFNLETSVDTNDIISVD</sequence>
<evidence type="ECO:0000313" key="8">
    <source>
        <dbReference type="Proteomes" id="UP001652625"/>
    </source>
</evidence>
<dbReference type="PANTHER" id="PTHR46481">
    <property type="entry name" value="ZINC FINGER BED DOMAIN-CONTAINING PROTEIN 4"/>
    <property type="match status" value="1"/>
</dbReference>
<proteinExistence type="predicted"/>
<evidence type="ECO:0000256" key="3">
    <source>
        <dbReference type="ARBA" id="ARBA00022771"/>
    </source>
</evidence>
<gene>
    <name evidence="9" type="primary">LOC136081335</name>
</gene>
<reference evidence="9" key="1">
    <citation type="submission" date="2025-08" db="UniProtKB">
        <authorList>
            <consortium name="RefSeq"/>
        </authorList>
    </citation>
    <scope>IDENTIFICATION</scope>
</reference>
<dbReference type="InterPro" id="IPR052035">
    <property type="entry name" value="ZnF_BED_domain_contain"/>
</dbReference>
<dbReference type="RefSeq" id="XP_065654717.1">
    <property type="nucleotide sequence ID" value="XM_065798645.1"/>
</dbReference>
<organism evidence="8 9">
    <name type="scientific">Hydra vulgaris</name>
    <name type="common">Hydra</name>
    <name type="synonym">Hydra attenuata</name>
    <dbReference type="NCBI Taxonomy" id="6087"/>
    <lineage>
        <taxon>Eukaryota</taxon>
        <taxon>Metazoa</taxon>
        <taxon>Cnidaria</taxon>
        <taxon>Hydrozoa</taxon>
        <taxon>Hydroidolina</taxon>
        <taxon>Anthoathecata</taxon>
        <taxon>Aplanulata</taxon>
        <taxon>Hydridae</taxon>
        <taxon>Hydra</taxon>
    </lineage>
</organism>
<feature type="domain" description="DUF659" evidence="6">
    <location>
        <begin position="164"/>
        <end position="296"/>
    </location>
</feature>
<keyword evidence="4" id="KW-0862">Zinc</keyword>
<evidence type="ECO:0000259" key="7">
    <source>
        <dbReference type="Pfam" id="PF05699"/>
    </source>
</evidence>
<dbReference type="PANTHER" id="PTHR46481:SF10">
    <property type="entry name" value="ZINC FINGER BED DOMAIN-CONTAINING PROTEIN 39"/>
    <property type="match status" value="1"/>
</dbReference>
<protein>
    <submittedName>
        <fullName evidence="9">Uncharacterized protein LOC136081335</fullName>
    </submittedName>
</protein>
<keyword evidence="3" id="KW-0863">Zinc-finger</keyword>
<comment type="subcellular location">
    <subcellularLocation>
        <location evidence="1">Nucleus</location>
    </subcellularLocation>
</comment>
<dbReference type="GeneID" id="136081335"/>
<keyword evidence="5" id="KW-0539">Nucleus</keyword>
<evidence type="ECO:0000256" key="1">
    <source>
        <dbReference type="ARBA" id="ARBA00004123"/>
    </source>
</evidence>
<dbReference type="InterPro" id="IPR012337">
    <property type="entry name" value="RNaseH-like_sf"/>
</dbReference>
<dbReference type="InterPro" id="IPR007021">
    <property type="entry name" value="DUF659"/>
</dbReference>
<evidence type="ECO:0000313" key="9">
    <source>
        <dbReference type="RefSeq" id="XP_065654717.1"/>
    </source>
</evidence>
<evidence type="ECO:0000256" key="2">
    <source>
        <dbReference type="ARBA" id="ARBA00022723"/>
    </source>
</evidence>
<evidence type="ECO:0000256" key="5">
    <source>
        <dbReference type="ARBA" id="ARBA00023242"/>
    </source>
</evidence>
<dbReference type="InterPro" id="IPR008906">
    <property type="entry name" value="HATC_C_dom"/>
</dbReference>
<dbReference type="SUPFAM" id="SSF53098">
    <property type="entry name" value="Ribonuclease H-like"/>
    <property type="match status" value="1"/>
</dbReference>